<feature type="region of interest" description="Disordered" evidence="1">
    <location>
        <begin position="26"/>
        <end position="45"/>
    </location>
</feature>
<dbReference type="Gene3D" id="3.40.190.120">
    <property type="entry name" value="Osmoprotection protein (prox), domain 2"/>
    <property type="match status" value="1"/>
</dbReference>
<dbReference type="RefSeq" id="WP_344774375.1">
    <property type="nucleotide sequence ID" value="NZ_BAABAH010000004.1"/>
</dbReference>
<evidence type="ECO:0000256" key="1">
    <source>
        <dbReference type="SAM" id="MobiDB-lite"/>
    </source>
</evidence>
<evidence type="ECO:0000256" key="2">
    <source>
        <dbReference type="SAM" id="SignalP"/>
    </source>
</evidence>
<dbReference type="PROSITE" id="PS51257">
    <property type="entry name" value="PROKAR_LIPOPROTEIN"/>
    <property type="match status" value="1"/>
</dbReference>
<accession>A0ABP7IDB5</accession>
<dbReference type="SUPFAM" id="SSF53850">
    <property type="entry name" value="Periplasmic binding protein-like II"/>
    <property type="match status" value="1"/>
</dbReference>
<feature type="signal peptide" evidence="2">
    <location>
        <begin position="1"/>
        <end position="25"/>
    </location>
</feature>
<dbReference type="Pfam" id="PF04069">
    <property type="entry name" value="OpuAC"/>
    <property type="match status" value="1"/>
</dbReference>
<feature type="compositionally biased region" description="Low complexity" evidence="1">
    <location>
        <begin position="26"/>
        <end position="39"/>
    </location>
</feature>
<sequence>MRTLRPIRRTLAVALAAGALLTASACGSDDLSSDDSSGSGDKGTVRLASQNFDEAVLVTTMYQQVLENAGYTVPDPTFVDTRDVYMAKFPGDFDVVPEYVAGIGDYLNIDQNGEDAKPVTTNDTDESLQAMQPLLDKAGITLLDPSPAASQNAFFVTKDYSEQNGVTKLSDLQGKSITLAAPPDCKGRSDCEGGLTGVYGIDIAKILPLGYATPETYKSVLDGESQLGETGTLDGTLDDQGLVLLEDDKGIQPAQNLVPAVSSDFLKDNPDVADPLNSLMAALDNQTLGELIAQVTVDRAKPEDVAKDFLQSKGLID</sequence>
<name>A0ABP7IDB5_9ACTN</name>
<evidence type="ECO:0000313" key="5">
    <source>
        <dbReference type="Proteomes" id="UP001501821"/>
    </source>
</evidence>
<feature type="domain" description="ABC-type glycine betaine transport system substrate-binding" evidence="3">
    <location>
        <begin position="44"/>
        <end position="311"/>
    </location>
</feature>
<keyword evidence="2" id="KW-0732">Signal</keyword>
<proteinExistence type="predicted"/>
<keyword evidence="5" id="KW-1185">Reference proteome</keyword>
<feature type="chain" id="PRO_5047006283" description="ABC-type glycine betaine transport system substrate-binding domain-containing protein" evidence="2">
    <location>
        <begin position="26"/>
        <end position="317"/>
    </location>
</feature>
<dbReference type="Proteomes" id="UP001501821">
    <property type="component" value="Unassembled WGS sequence"/>
</dbReference>
<gene>
    <name evidence="4" type="ORF">GCM10022242_17350</name>
</gene>
<comment type="caution">
    <text evidence="4">The sequence shown here is derived from an EMBL/GenBank/DDBJ whole genome shotgun (WGS) entry which is preliminary data.</text>
</comment>
<dbReference type="InterPro" id="IPR007210">
    <property type="entry name" value="ABC_Gly_betaine_transp_sub-bd"/>
</dbReference>
<evidence type="ECO:0000313" key="4">
    <source>
        <dbReference type="EMBL" id="GAA3815740.1"/>
    </source>
</evidence>
<reference evidence="5" key="1">
    <citation type="journal article" date="2019" name="Int. J. Syst. Evol. Microbiol.">
        <title>The Global Catalogue of Microorganisms (GCM) 10K type strain sequencing project: providing services to taxonomists for standard genome sequencing and annotation.</title>
        <authorList>
            <consortium name="The Broad Institute Genomics Platform"/>
            <consortium name="The Broad Institute Genome Sequencing Center for Infectious Disease"/>
            <person name="Wu L."/>
            <person name="Ma J."/>
        </authorList>
    </citation>
    <scope>NUCLEOTIDE SEQUENCE [LARGE SCALE GENOMIC DNA]</scope>
    <source>
        <strain evidence="5">JCM 16953</strain>
    </source>
</reference>
<dbReference type="CDD" id="cd13606">
    <property type="entry name" value="PBP2_ProX_like"/>
    <property type="match status" value="1"/>
</dbReference>
<dbReference type="EMBL" id="BAABAH010000004">
    <property type="protein sequence ID" value="GAA3815740.1"/>
    <property type="molecule type" value="Genomic_DNA"/>
</dbReference>
<dbReference type="Gene3D" id="3.40.190.10">
    <property type="entry name" value="Periplasmic binding protein-like II"/>
    <property type="match status" value="1"/>
</dbReference>
<evidence type="ECO:0000259" key="3">
    <source>
        <dbReference type="Pfam" id="PF04069"/>
    </source>
</evidence>
<protein>
    <recommendedName>
        <fullName evidence="3">ABC-type glycine betaine transport system substrate-binding domain-containing protein</fullName>
    </recommendedName>
</protein>
<organism evidence="4 5">
    <name type="scientific">Nocardioides panacisoli</name>
    <dbReference type="NCBI Taxonomy" id="627624"/>
    <lineage>
        <taxon>Bacteria</taxon>
        <taxon>Bacillati</taxon>
        <taxon>Actinomycetota</taxon>
        <taxon>Actinomycetes</taxon>
        <taxon>Propionibacteriales</taxon>
        <taxon>Nocardioidaceae</taxon>
        <taxon>Nocardioides</taxon>
    </lineage>
</organism>